<evidence type="ECO:0000259" key="2">
    <source>
        <dbReference type="PROSITE" id="PS50885"/>
    </source>
</evidence>
<dbReference type="GO" id="GO:0007165">
    <property type="term" value="P:signal transduction"/>
    <property type="evidence" value="ECO:0007669"/>
    <property type="project" value="InterPro"/>
</dbReference>
<keyword evidence="1" id="KW-1133">Transmembrane helix</keyword>
<name>A0A6N7PKL3_9BACT</name>
<keyword evidence="4" id="KW-1185">Reference proteome</keyword>
<dbReference type="OrthoDB" id="5487286at2"/>
<dbReference type="RefSeq" id="WP_153819335.1">
    <property type="nucleotide sequence ID" value="NZ_WJIE01000003.1"/>
</dbReference>
<dbReference type="Proteomes" id="UP000440224">
    <property type="component" value="Unassembled WGS sequence"/>
</dbReference>
<evidence type="ECO:0000313" key="4">
    <source>
        <dbReference type="Proteomes" id="UP000440224"/>
    </source>
</evidence>
<comment type="caution">
    <text evidence="3">The sequence shown here is derived from an EMBL/GenBank/DDBJ whole genome shotgun (WGS) entry which is preliminary data.</text>
</comment>
<organism evidence="3 4">
    <name type="scientific">Polyangium spumosum</name>
    <dbReference type="NCBI Taxonomy" id="889282"/>
    <lineage>
        <taxon>Bacteria</taxon>
        <taxon>Pseudomonadati</taxon>
        <taxon>Myxococcota</taxon>
        <taxon>Polyangia</taxon>
        <taxon>Polyangiales</taxon>
        <taxon>Polyangiaceae</taxon>
        <taxon>Polyangium</taxon>
    </lineage>
</organism>
<dbReference type="Gene3D" id="6.10.340.10">
    <property type="match status" value="1"/>
</dbReference>
<dbReference type="AlphaFoldDB" id="A0A6N7PKL3"/>
<evidence type="ECO:0000313" key="3">
    <source>
        <dbReference type="EMBL" id="MRG92459.1"/>
    </source>
</evidence>
<reference evidence="3 4" key="1">
    <citation type="submission" date="2019-10" db="EMBL/GenBank/DDBJ databases">
        <title>A soil myxobacterium in the family Polyangiaceae.</title>
        <authorList>
            <person name="Li Y."/>
            <person name="Wang J."/>
        </authorList>
    </citation>
    <scope>NUCLEOTIDE SEQUENCE [LARGE SCALE GENOMIC DNA]</scope>
    <source>
        <strain evidence="3 4">DSM 14734</strain>
    </source>
</reference>
<dbReference type="PROSITE" id="PS50885">
    <property type="entry name" value="HAMP"/>
    <property type="match status" value="1"/>
</dbReference>
<keyword evidence="1" id="KW-0812">Transmembrane</keyword>
<proteinExistence type="predicted"/>
<dbReference type="EMBL" id="WJIE01000003">
    <property type="protein sequence ID" value="MRG92459.1"/>
    <property type="molecule type" value="Genomic_DNA"/>
</dbReference>
<protein>
    <submittedName>
        <fullName evidence="3">HAMP domain-containing protein</fullName>
    </submittedName>
</protein>
<gene>
    <name evidence="3" type="ORF">GF068_11045</name>
</gene>
<dbReference type="InterPro" id="IPR003660">
    <property type="entry name" value="HAMP_dom"/>
</dbReference>
<sequence>MRAKIITVFTVVVLVVGVLAFALTRASLNPGSPRADAARALVAAEAVLRVQAVEVERWLVSQAADPKVREPFRAGTSQARSDAATGVANGIKSATGKAPAISGLAPSLVLLVDSRGTALGRDGSPFLRGDDLGGIYPALRQGLAEGRAGSDVWVTPARNEQMLVSWAPVRDENGQVLGGLVMGVALSDGLLGGVAAQTSGASLWLQVKTAEGVRVITRSKLDLGSVVDEQQLAAGALEALGSGKVVDVAALLPDFAVKVGPLGGYGDGRRAALVVVARANAPAATTLLFPFLGAIALGIVLVAVAGQVLGQSFTRPVEEMEEGLVAIMNGRTDLRLPVDHPELGGLAARVNSLLSQLLGVPDDETGAPPLAVDESLAQDAGAGGEGAALGAEDEAAYHKRIFDDYIRAKRSVGDPVDHITEDAFVARIVSSEKQMAQKHGKAVRYKVEVRGREVVLIAVPLS</sequence>
<dbReference type="CDD" id="cd06225">
    <property type="entry name" value="HAMP"/>
    <property type="match status" value="1"/>
</dbReference>
<feature type="transmembrane region" description="Helical" evidence="1">
    <location>
        <begin position="287"/>
        <end position="310"/>
    </location>
</feature>
<evidence type="ECO:0000256" key="1">
    <source>
        <dbReference type="SAM" id="Phobius"/>
    </source>
</evidence>
<accession>A0A6N7PKL3</accession>
<dbReference type="NCBIfam" id="NF041621">
    <property type="entry name" value="MXAN_5187_C_dom"/>
    <property type="match status" value="1"/>
</dbReference>
<dbReference type="GO" id="GO:0016020">
    <property type="term" value="C:membrane"/>
    <property type="evidence" value="ECO:0007669"/>
    <property type="project" value="InterPro"/>
</dbReference>
<feature type="domain" description="HAMP" evidence="2">
    <location>
        <begin position="311"/>
        <end position="362"/>
    </location>
</feature>
<keyword evidence="1" id="KW-0472">Membrane</keyword>